<dbReference type="SMART" id="SM00320">
    <property type="entry name" value="WD40"/>
    <property type="match status" value="3"/>
</dbReference>
<dbReference type="Proteomes" id="UP000243217">
    <property type="component" value="Unassembled WGS sequence"/>
</dbReference>
<dbReference type="PANTHER" id="PTHR13743">
    <property type="entry name" value="BEIGE/BEACH-RELATED"/>
    <property type="match status" value="1"/>
</dbReference>
<sequence length="3234" mass="361958">MRLMDEYLVALCGSTLVMSVGGMNAATMDSLVRTIRFPEQLGRVFTEFIGVVDEPQQIELLDALTFMVKHEAANAQACIQANFHRTALQFVEKKALWPGFPRTILKKILALLMQIAQYSVTPDDIRAMLNVFQSTQWKENAPDDNALATYLASMEMMARSAPGPSWYLDLSGDQSGFIVPSMENVLFPPSGYTLSTWIRVESSLGMNSPLFSFCTETNVGVEVSFMDTTLVVKSLDVKRNEYNEAQVPNALVKHQWQWICIVHTYRQFRGSKLDVYVNGDARQSIRFGYPNTSASSTKMKCYVGRTKNNYSRCLIAHIGSIAFFSQPLQASVIESIKSADDYDNVVLQFNAAVLSSSLNGSALTGGSSASTPTTSATNATPHEGLVFAFDARSYDEKHKLLLDASGNMHHGENLATVQSVRLRTISTFKDSVWQMGGPMIFLPLFISPQSPLLPLDLSECETITRPLGPLSIPKVISLIGETLRHSTINKFACRRSQTIQLMSLLLKSLPTSYVTSDMLSTVERLMSAVASDRYLCDDIQKNLLYNFQLWVHASVDIQNTIFDKLHMSIKKSIVSSSVISIRYMLRMLSSVYCKSNLLDKSKKDSEHLRQRVLETIRMLLYEPESWKQQGQKKNASLVTTLIGSATTPSTNGAMMISFDAARTLIFSMLGKPTNPDGIVDDSVKGTVSEVEIDAGAIAEHVSESDIPDLLQIVVDLSITPETQNEFLGVFERLGGLRIWLPLISTANPQVRRMTLRLLRTYINYKCNLNATPTLKPSLSAIDVRMIFEALNVLENPLNLGSFNEIYSLLLGIDYGDPSVHLFQENDLYDHAAILPDSLTTSNIVRHPSMIIPFLELLKQSPLHIRWVGLHYLKLLFGDESIESTINRRTLLQCYAVHAYPPVAIEAIFNSFFSVPPLASPSLFAEAYPEINGVNESTTLNLRDVVTSTRYTTEQRLNAAFALAKLKDYRFIMEVLQNDVVRSDQCRLFVNAKDKDKMPTLLGEELKTHLIYLLVTYASSNVKRYLTTLCIELTAQFVVLELKTNETAHELVFHPLTLYPSSSRPILIWLRLILDRITHLLDIQVPPRATICWRNIEQICSIAASVVFHFDPDITPPTRRDSSMDDVSFWKCRQELDGERELSEVLLNLWQRCASHLTFELDASFGRTSQPRSSITQQRSSITSTLPKRGSYSGSTSTPSALKPFPGGAMRQILGLVLRSMYRVIYDEETKDEKSSSEEDSESDEDASKPQRRRSRLNSMPLPLDAVFVSRLNKLDYFVQVLNLPQYVATKEETSLVHWFVLELSRLMQITQQFSTTDPRWMESARRCAEIITRCLQVTLASTEELRTMLHREDFVMTETEVYRRDVFYHEHLETLRDSRLKKRATYVAVVDIELEQARAAIQVVFSAGIQARPLTEPVWLKRVMAKEYDDWMKLERLLRWNIQHVWSASFDAKDATNWQLDSFTSSKWQRCRLLPDVARNEMYKKMQLSSAPSTSDAFLAQEVNASATAPVPDEDAEEENDTEDDDTQINLLGVHHDIHHDDEVVPATPPAPTPVEDQVTMIDRSRSSSILGMDGPPIPTTFVPTPAPADDTTPPSDNSTAPETKRSSMSSRFMTGLGRFRKPSAQDEQIHDSGAPTNSSTASTSSSSPKGSQPEKKKVSVSASFRTTAYLLLPEGRVVYGMFRLGQASIVFEGEKVIDEECDEGKTPPGLVLLKRRIFSVRVVKAVYRRRFRLDMSCGIEVYFVDGTSLLLGFDSAQDVDIVYSVLRQRKPPCLVTTKRLLSGDRLVLNLNWHATAQWVRREISTFEYLMALNIAAGRSYNDITQYPIFPWVIADYTSEELDFEDPSVFRDFSKPIGGQTNEAKEAAIARYQSTGAFPYHYQCPYSSQNSVLSSLVRMQPYTLAYKALGKPIWPPIASIPALWTQCTSPKNSQGWELIPEFYMTPHFLMATSEFQDVALPPWAKGSVDTFIRTQREALESDFVSSRLHLWIDLIFGVNQRGPSAVDQINVYHPECYPDNLNLKLLDATMRDQIVQRGTVPAQLFHKAHPQRLSVDDALEKRYPASHALASLSSRSQVRRYDVPSRHEMALSSIRFSTATATGNGMGVVVVKNVTAKVKATDNLVTGPDVPLGSVVYTTDESGLVLAKRYQNSTPDSARGAPFTLQEVEQWWRLPKMCSITDSMVFYEHMISCGYFDGSWRIHWSADGELLQRIAFHKQRILCMARSEDDVTGDVALAFGSEDCTISVWAISKYAASRPRRMFSTGSKKELPVGNLPWVLLVGHTRPVVSVALNVHLDIVASACKGHRLLLHSLRGSCPLHTMDLALPSIVDTSIYLTISSQGTILSHAVHTIPEASADWRAPTQSELSLVSINGRLISRINLLQSESKEPMTLLQRGVVFTSDGQFVITASACRDGGLDVRPIGDLNKVIRRIDTKRTCALTCFGLSQDERCVVAGYEDGSLVMYALHYGVRDVGRSMSDKKARAEEAAAFARASTVVNEVKELRSVYVPKGKNSNLGGIVLENINKLFLLSKHPCVGGDLEYEDLLCTFWGIIYSSTDALFDPSFERSGDSWSRLGFQRPDPTTDFRSGGLLSLSCFIYFASNFITEVRRMTSSQIPGSHEHTYPWGPVGINIACMLAHLLWKNDGELVMERENVWPIFSNENAFYMFFCEVFMFFDCIWCGMKAQYSSFSVVMEFTMQQITEVLKENNGSLDDLLNSIRSRREQYQESFNSEATASQPEQVSIAPVPTGVPGSFDLLHLPSPMQAPASAPPAPIPDSFNLLDLASPPRLANNAVDPFDVVFDPFASNTLINLSSNQSGTSEPTAFASTNSSSYDPFAGLDYLFLIEQQNQDRDLMNYGILHNKRPSKANATSVPLQKLASMGIDPSTVGAEASNIWSMLDDLAQNDQQAYNEFIASQLQSEMNKMKFTPLPGFVVKYSIMKKDGTKQKLFINCCAHQCIGLPKNPNNGKDVPHDSRSVPNTSNLEIPLAIGELRTRQIQGEECYVVDAVFNPWVLERSRWDAKFKMDAMQLASHWVHEEKGVELIHPGKLIKSVYKGGIGNGVHVITNDFIVPDEQPKEPIENQVLESPQDLLKTIVNEPQANPQPFELKTSRSPKKKPFIQEIKSKHPVVKKGFLNQSKARPLYPTGSSECKPASAYVNLLSKSKVVDLSTMTPPPKAKAPTTTKSLDDYEFEQLCLDAEPDLAPFSAASSTTDPFFNEDMAKLFLQTIK</sequence>
<dbReference type="InterPro" id="IPR036322">
    <property type="entry name" value="WD40_repeat_dom_sf"/>
</dbReference>
<dbReference type="InterPro" id="IPR001680">
    <property type="entry name" value="WD40_rpt"/>
</dbReference>
<name>A0A1W0AAB6_9STRA</name>
<dbReference type="PROSITE" id="PS51335">
    <property type="entry name" value="ELMO"/>
    <property type="match status" value="1"/>
</dbReference>
<dbReference type="Pfam" id="PF02138">
    <property type="entry name" value="Beach"/>
    <property type="match status" value="1"/>
</dbReference>
<proteinExistence type="predicted"/>
<dbReference type="InterPro" id="IPR011993">
    <property type="entry name" value="PH-like_dom_sf"/>
</dbReference>
<dbReference type="Pfam" id="PF20426">
    <property type="entry name" value="NBCH_WD40"/>
    <property type="match status" value="1"/>
</dbReference>
<evidence type="ECO:0000259" key="5">
    <source>
        <dbReference type="PROSITE" id="PS51335"/>
    </source>
</evidence>
<dbReference type="CDD" id="cd06071">
    <property type="entry name" value="Beach"/>
    <property type="match status" value="1"/>
</dbReference>
<evidence type="ECO:0000313" key="7">
    <source>
        <dbReference type="Proteomes" id="UP000243217"/>
    </source>
</evidence>
<dbReference type="STRING" id="74557.A0A1W0AAB6"/>
<dbReference type="InterPro" id="IPR006816">
    <property type="entry name" value="ELMO_dom"/>
</dbReference>
<dbReference type="Gene3D" id="2.60.120.200">
    <property type="match status" value="1"/>
</dbReference>
<feature type="domain" description="ELMO" evidence="5">
    <location>
        <begin position="2543"/>
        <end position="2707"/>
    </location>
</feature>
<dbReference type="InterPro" id="IPR000409">
    <property type="entry name" value="BEACH_dom"/>
</dbReference>
<dbReference type="SUPFAM" id="SSF81837">
    <property type="entry name" value="BEACH domain"/>
    <property type="match status" value="1"/>
</dbReference>
<dbReference type="InterPro" id="IPR046851">
    <property type="entry name" value="NBCH_WD40"/>
</dbReference>
<organism evidence="6 7">
    <name type="scientific">Thraustotheca clavata</name>
    <dbReference type="NCBI Taxonomy" id="74557"/>
    <lineage>
        <taxon>Eukaryota</taxon>
        <taxon>Sar</taxon>
        <taxon>Stramenopiles</taxon>
        <taxon>Oomycota</taxon>
        <taxon>Saprolegniomycetes</taxon>
        <taxon>Saprolegniales</taxon>
        <taxon>Achlyaceae</taxon>
        <taxon>Thraustotheca</taxon>
    </lineage>
</organism>
<dbReference type="EMBL" id="JNBS01000261">
    <property type="protein sequence ID" value="OQS07236.1"/>
    <property type="molecule type" value="Genomic_DNA"/>
</dbReference>
<feature type="domain" description="BEACH" evidence="4">
    <location>
        <begin position="1784"/>
        <end position="2052"/>
    </location>
</feature>
<evidence type="ECO:0000256" key="3">
    <source>
        <dbReference type="SAM" id="MobiDB-lite"/>
    </source>
</evidence>
<evidence type="ECO:0000256" key="2">
    <source>
        <dbReference type="ARBA" id="ARBA00022737"/>
    </source>
</evidence>
<dbReference type="InterPro" id="IPR036372">
    <property type="entry name" value="BEACH_dom_sf"/>
</dbReference>
<feature type="region of interest" description="Disordered" evidence="3">
    <location>
        <begin position="1228"/>
        <end position="1255"/>
    </location>
</feature>
<keyword evidence="2" id="KW-0677">Repeat</keyword>
<dbReference type="Pfam" id="PF04727">
    <property type="entry name" value="ELMO_CED12"/>
    <property type="match status" value="1"/>
</dbReference>
<evidence type="ECO:0000313" key="6">
    <source>
        <dbReference type="EMBL" id="OQS07236.1"/>
    </source>
</evidence>
<evidence type="ECO:0008006" key="8">
    <source>
        <dbReference type="Google" id="ProtNLM"/>
    </source>
</evidence>
<dbReference type="InterPro" id="IPR050865">
    <property type="entry name" value="BEACH_Domain"/>
</dbReference>
<keyword evidence="1" id="KW-0853">WD repeat</keyword>
<dbReference type="InterPro" id="IPR012981">
    <property type="entry name" value="PIH1_N"/>
</dbReference>
<reference evidence="6 7" key="1">
    <citation type="journal article" date="2014" name="Genome Biol. Evol.">
        <title>The secreted proteins of Achlya hypogyna and Thraustotheca clavata identify the ancestral oomycete secretome and reveal gene acquisitions by horizontal gene transfer.</title>
        <authorList>
            <person name="Misner I."/>
            <person name="Blouin N."/>
            <person name="Leonard G."/>
            <person name="Richards T.A."/>
            <person name="Lane C.E."/>
        </authorList>
    </citation>
    <scope>NUCLEOTIDE SEQUENCE [LARGE SCALE GENOMIC DNA]</scope>
    <source>
        <strain evidence="6 7">ATCC 34112</strain>
    </source>
</reference>
<dbReference type="SUPFAM" id="SSF50729">
    <property type="entry name" value="PH domain-like"/>
    <property type="match status" value="1"/>
</dbReference>
<feature type="compositionally biased region" description="Low complexity" evidence="3">
    <location>
        <begin position="1166"/>
        <end position="1184"/>
    </location>
</feature>
<keyword evidence="7" id="KW-1185">Reference proteome</keyword>
<dbReference type="Gene3D" id="2.130.10.10">
    <property type="entry name" value="YVTN repeat-like/Quinoprotein amine dehydrogenase"/>
    <property type="match status" value="1"/>
</dbReference>
<dbReference type="PROSITE" id="PS50197">
    <property type="entry name" value="BEACH"/>
    <property type="match status" value="1"/>
</dbReference>
<dbReference type="Gene3D" id="1.10.1540.10">
    <property type="entry name" value="BEACH domain"/>
    <property type="match status" value="1"/>
</dbReference>
<dbReference type="InterPro" id="IPR013320">
    <property type="entry name" value="ConA-like_dom_sf"/>
</dbReference>
<gene>
    <name evidence="6" type="ORF">THRCLA_00758</name>
</gene>
<evidence type="ECO:0000256" key="1">
    <source>
        <dbReference type="ARBA" id="ARBA00022574"/>
    </source>
</evidence>
<dbReference type="SMART" id="SM01026">
    <property type="entry name" value="Beach"/>
    <property type="match status" value="1"/>
</dbReference>
<dbReference type="InterPro" id="IPR023362">
    <property type="entry name" value="PH-BEACH_dom"/>
</dbReference>
<dbReference type="Pfam" id="PF14844">
    <property type="entry name" value="PH_BEACH"/>
    <property type="match status" value="1"/>
</dbReference>
<feature type="compositionally biased region" description="Low complexity" evidence="3">
    <location>
        <begin position="1633"/>
        <end position="1652"/>
    </location>
</feature>
<feature type="region of interest" description="Disordered" evidence="3">
    <location>
        <begin position="1166"/>
        <end position="1203"/>
    </location>
</feature>
<evidence type="ECO:0000259" key="4">
    <source>
        <dbReference type="PROSITE" id="PS50197"/>
    </source>
</evidence>
<dbReference type="Gene3D" id="2.30.29.30">
    <property type="entry name" value="Pleckstrin-homology domain (PH domain)/Phosphotyrosine-binding domain (PTB)"/>
    <property type="match status" value="1"/>
</dbReference>
<dbReference type="InterPro" id="IPR015943">
    <property type="entry name" value="WD40/YVTN_repeat-like_dom_sf"/>
</dbReference>
<comment type="caution">
    <text evidence="6">The sequence shown here is derived from an EMBL/GenBank/DDBJ whole genome shotgun (WGS) entry which is preliminary data.</text>
</comment>
<dbReference type="InterPro" id="IPR031570">
    <property type="entry name" value="NBEA/BDCP_DUF4704"/>
</dbReference>
<dbReference type="PANTHER" id="PTHR13743:SF163">
    <property type="entry name" value="BEACH DOMAIN-CONTAINING PROTEIN"/>
    <property type="match status" value="1"/>
</dbReference>
<feature type="compositionally biased region" description="Low complexity" evidence="3">
    <location>
        <begin position="1580"/>
        <end position="1602"/>
    </location>
</feature>
<dbReference type="Pfam" id="PF13385">
    <property type="entry name" value="Laminin_G_3"/>
    <property type="match status" value="1"/>
</dbReference>
<accession>A0A1W0AAB6</accession>
<dbReference type="Pfam" id="PF15787">
    <property type="entry name" value="DUF4704"/>
    <property type="match status" value="1"/>
</dbReference>
<dbReference type="SUPFAM" id="SSF49899">
    <property type="entry name" value="Concanavalin A-like lectins/glucanases"/>
    <property type="match status" value="1"/>
</dbReference>
<feature type="region of interest" description="Disordered" evidence="3">
    <location>
        <begin position="1568"/>
        <end position="1659"/>
    </location>
</feature>
<dbReference type="SUPFAM" id="SSF50978">
    <property type="entry name" value="WD40 repeat-like"/>
    <property type="match status" value="1"/>
</dbReference>
<dbReference type="Pfam" id="PF08190">
    <property type="entry name" value="PIH1"/>
    <property type="match status" value="1"/>
</dbReference>
<dbReference type="OrthoDB" id="67155at2759"/>
<protein>
    <recommendedName>
        <fullName evidence="8">BEACH domain-containing protein</fullName>
    </recommendedName>
</protein>